<dbReference type="Proteomes" id="UP000749471">
    <property type="component" value="Unassembled WGS sequence"/>
</dbReference>
<feature type="transmembrane region" description="Helical" evidence="1">
    <location>
        <begin position="94"/>
        <end position="117"/>
    </location>
</feature>
<dbReference type="RefSeq" id="WP_216517777.1">
    <property type="nucleotide sequence ID" value="NZ_JAHLPM010000004.1"/>
</dbReference>
<feature type="signal peptide" evidence="2">
    <location>
        <begin position="1"/>
        <end position="22"/>
    </location>
</feature>
<feature type="transmembrane region" description="Helical" evidence="1">
    <location>
        <begin position="357"/>
        <end position="378"/>
    </location>
</feature>
<organism evidence="3 4">
    <name type="scientific">Tissierella simiarum</name>
    <dbReference type="NCBI Taxonomy" id="2841534"/>
    <lineage>
        <taxon>Bacteria</taxon>
        <taxon>Bacillati</taxon>
        <taxon>Bacillota</taxon>
        <taxon>Tissierellia</taxon>
        <taxon>Tissierellales</taxon>
        <taxon>Tissierellaceae</taxon>
        <taxon>Tissierella</taxon>
    </lineage>
</organism>
<dbReference type="NCBIfam" id="TIGR02829">
    <property type="entry name" value="spore_III_AE"/>
    <property type="match status" value="1"/>
</dbReference>
<feature type="transmembrane region" description="Helical" evidence="1">
    <location>
        <begin position="129"/>
        <end position="147"/>
    </location>
</feature>
<evidence type="ECO:0000313" key="3">
    <source>
        <dbReference type="EMBL" id="MBU5437546.1"/>
    </source>
</evidence>
<feature type="transmembrane region" description="Helical" evidence="1">
    <location>
        <begin position="238"/>
        <end position="259"/>
    </location>
</feature>
<keyword evidence="2" id="KW-0732">Signal</keyword>
<accession>A0ABS6E405</accession>
<keyword evidence="1" id="KW-0812">Transmembrane</keyword>
<evidence type="ECO:0000313" key="4">
    <source>
        <dbReference type="Proteomes" id="UP000749471"/>
    </source>
</evidence>
<gene>
    <name evidence="3" type="primary">spoIIIAE</name>
    <name evidence="3" type="ORF">KQI42_05980</name>
</gene>
<evidence type="ECO:0000256" key="2">
    <source>
        <dbReference type="SAM" id="SignalP"/>
    </source>
</evidence>
<keyword evidence="1" id="KW-1133">Transmembrane helix</keyword>
<keyword evidence="4" id="KW-1185">Reference proteome</keyword>
<name>A0ABS6E405_9FIRM</name>
<evidence type="ECO:0000256" key="1">
    <source>
        <dbReference type="SAM" id="Phobius"/>
    </source>
</evidence>
<reference evidence="3 4" key="1">
    <citation type="submission" date="2021-06" db="EMBL/GenBank/DDBJ databases">
        <authorList>
            <person name="Sun Q."/>
            <person name="Li D."/>
        </authorList>
    </citation>
    <scope>NUCLEOTIDE SEQUENCE [LARGE SCALE GENOMIC DNA]</scope>
    <source>
        <strain evidence="3 4">MSJ-40</strain>
    </source>
</reference>
<dbReference type="EMBL" id="JAHLPM010000004">
    <property type="protein sequence ID" value="MBU5437546.1"/>
    <property type="molecule type" value="Genomic_DNA"/>
</dbReference>
<proteinExistence type="predicted"/>
<feature type="transmembrane region" description="Helical" evidence="1">
    <location>
        <begin position="312"/>
        <end position="337"/>
    </location>
</feature>
<dbReference type="Pfam" id="PF09546">
    <property type="entry name" value="Spore_III_AE"/>
    <property type="match status" value="1"/>
</dbReference>
<protein>
    <submittedName>
        <fullName evidence="3">Stage III sporulation protein AE</fullName>
    </submittedName>
</protein>
<sequence length="388" mass="42443">MKKTCILILIIIIILFSNSCIADEENLSESIIDQQMESLNISELEELLQDIINTNEILPKIDVKDFLGSLIKGKVSLDGKSIGRGVSLLFFNEIINNLSLISKILIITLISSLLTNLQNTFDNESIAQIANYVTYILIIMLVINSYSQVISLGKQTTERMVNFMQIILPILLTLLTATGGPNTKLLFHPIVIATVNIIGALIKDLIFPLIFFSFIIGMISNLSQRLEFNKLSELSRQVITFAISASLTIFIGIITMYGITSKIDGITIRTAKFAVDKFIPIIGSFLSDAVETVVGCSAILKNGIGAVGLLTLFFICIAPIIKIVVLLFVYKLIAAVIQPVASSNIVECFSQVSKSLLLILVSVLSTATMFFITITIIVEAGNAALMLR</sequence>
<keyword evidence="1" id="KW-0472">Membrane</keyword>
<feature type="transmembrane region" description="Helical" evidence="1">
    <location>
        <begin position="159"/>
        <end position="178"/>
    </location>
</feature>
<feature type="chain" id="PRO_5045521682" evidence="2">
    <location>
        <begin position="23"/>
        <end position="388"/>
    </location>
</feature>
<comment type="caution">
    <text evidence="3">The sequence shown here is derived from an EMBL/GenBank/DDBJ whole genome shotgun (WGS) entry which is preliminary data.</text>
</comment>
<dbReference type="InterPro" id="IPR014194">
    <property type="entry name" value="Spore_III_AE"/>
</dbReference>